<dbReference type="Gene3D" id="1.10.8.200">
    <property type="entry name" value="Replisome organizer (g39p helicase loader/inhibitor protein)"/>
    <property type="match status" value="1"/>
</dbReference>
<evidence type="ECO:0000313" key="1">
    <source>
        <dbReference type="EMBL" id="ASN69437.1"/>
    </source>
</evidence>
<evidence type="ECO:0008006" key="3">
    <source>
        <dbReference type="Google" id="ProtNLM"/>
    </source>
</evidence>
<reference evidence="1" key="1">
    <citation type="submission" date="2017-06" db="EMBL/GenBank/DDBJ databases">
        <title>Novel phages from South African skin metaviromes.</title>
        <authorList>
            <person name="van Zyl L.J."/>
            <person name="Abrahams Y."/>
            <person name="Stander E.A."/>
            <person name="Kirby B.M."/>
            <person name="Clavaud C."/>
            <person name="Farcet C."/>
            <person name="Breton L."/>
            <person name="Trindade M.I."/>
        </authorList>
    </citation>
    <scope>NUCLEOTIDE SEQUENCE</scope>
</reference>
<gene>
    <name evidence="1" type="ORF">7F15_43</name>
    <name evidence="2" type="ORF">7S15_16</name>
</gene>
<proteinExistence type="predicted"/>
<evidence type="ECO:0000313" key="2">
    <source>
        <dbReference type="EMBL" id="ASN72416.1"/>
    </source>
</evidence>
<protein>
    <recommendedName>
        <fullName evidence="3">Replicative helicase inhibitor G39P N-terminal domain-containing protein</fullName>
    </recommendedName>
</protein>
<name>A0A2H4J7Z2_9CAUD</name>
<sequence>MSMTKKEAFEIIEMLANVYNMELNDTKFNLWINFLCEDGDYEPSMKMAKKYIKDGNVYPPKIPNIMRKFPKTFKDDEPDEETKLHRWKMDNDPDYVKQRKQALEQFRRKVAEFDRGDDVD</sequence>
<organism evidence="1">
    <name type="scientific">uncultured Caudovirales phage</name>
    <dbReference type="NCBI Taxonomy" id="2100421"/>
    <lineage>
        <taxon>Viruses</taxon>
        <taxon>Duplodnaviria</taxon>
        <taxon>Heunggongvirae</taxon>
        <taxon>Uroviricota</taxon>
        <taxon>Caudoviricetes</taxon>
        <taxon>Peduoviridae</taxon>
        <taxon>Maltschvirus</taxon>
        <taxon>Maltschvirus maltsch</taxon>
    </lineage>
</organism>
<dbReference type="EMBL" id="MF417953">
    <property type="protein sequence ID" value="ASN72416.1"/>
    <property type="molecule type" value="Genomic_DNA"/>
</dbReference>
<dbReference type="EMBL" id="MF417890">
    <property type="protein sequence ID" value="ASN69437.1"/>
    <property type="molecule type" value="Genomic_DNA"/>
</dbReference>
<accession>A0A2H4J7Z2</accession>